<evidence type="ECO:0000256" key="18">
    <source>
        <dbReference type="ARBA" id="ARBA00080135"/>
    </source>
</evidence>
<dbReference type="GO" id="GO:0008652">
    <property type="term" value="P:amino acid biosynthetic process"/>
    <property type="evidence" value="ECO:0007669"/>
    <property type="project" value="UniProtKB-ARBA"/>
</dbReference>
<evidence type="ECO:0000256" key="15">
    <source>
        <dbReference type="ARBA" id="ARBA00049529"/>
    </source>
</evidence>
<keyword evidence="19" id="KW-0808">Transferase</keyword>
<dbReference type="Proteomes" id="UP000220639">
    <property type="component" value="Unassembled WGS sequence"/>
</dbReference>
<comment type="pathway">
    <text evidence="4">Amino-acid biosynthesis; L-valine biosynthesis; L-valine from pyruvate: step 4/4.</text>
</comment>
<comment type="pathway">
    <text evidence="10">Cofactor biosynthesis; tetrahydrofolate biosynthesis; 4-aminobenzoate from chorismate: step 2/2.</text>
</comment>
<name>A0A285B1W0_9ENTR</name>
<evidence type="ECO:0000313" key="19">
    <source>
        <dbReference type="EMBL" id="SNU34888.1"/>
    </source>
</evidence>
<evidence type="ECO:0000256" key="1">
    <source>
        <dbReference type="ARBA" id="ARBA00001933"/>
    </source>
</evidence>
<comment type="function">
    <text evidence="2">Acts on leucine, isoleucine and valine.</text>
</comment>
<dbReference type="FunFam" id="3.20.10.10:FF:000002">
    <property type="entry name" value="D-alanine aminotransferase"/>
    <property type="match status" value="1"/>
</dbReference>
<dbReference type="Pfam" id="PF01063">
    <property type="entry name" value="Aminotran_4"/>
    <property type="match status" value="1"/>
</dbReference>
<dbReference type="Gene3D" id="3.30.470.10">
    <property type="match status" value="1"/>
</dbReference>
<dbReference type="InterPro" id="IPR036038">
    <property type="entry name" value="Aminotransferase-like"/>
</dbReference>
<dbReference type="PANTHER" id="PTHR42743:SF11">
    <property type="entry name" value="AMINODEOXYCHORISMATE LYASE"/>
    <property type="match status" value="1"/>
</dbReference>
<evidence type="ECO:0000256" key="16">
    <source>
        <dbReference type="ARBA" id="ARBA00054027"/>
    </source>
</evidence>
<comment type="pathway">
    <text evidence="3">Amino-acid biosynthesis; L-isoleucine biosynthesis; L-isoleucine from 2-oxobutanoate: step 4/4.</text>
</comment>
<evidence type="ECO:0000256" key="13">
    <source>
        <dbReference type="ARBA" id="ARBA00048798"/>
    </source>
</evidence>
<dbReference type="InterPro" id="IPR043132">
    <property type="entry name" value="BCAT-like_C"/>
</dbReference>
<evidence type="ECO:0000256" key="11">
    <source>
        <dbReference type="ARBA" id="ARBA00035676"/>
    </source>
</evidence>
<evidence type="ECO:0000256" key="2">
    <source>
        <dbReference type="ARBA" id="ARBA00003109"/>
    </source>
</evidence>
<evidence type="ECO:0000256" key="5">
    <source>
        <dbReference type="ARBA" id="ARBA00005072"/>
    </source>
</evidence>
<evidence type="ECO:0000256" key="12">
    <source>
        <dbReference type="ARBA" id="ARBA00048212"/>
    </source>
</evidence>
<dbReference type="InterPro" id="IPR043131">
    <property type="entry name" value="BCAT-like_N"/>
</dbReference>
<dbReference type="GO" id="GO:0004084">
    <property type="term" value="F:branched-chain-amino-acid transaminase activity"/>
    <property type="evidence" value="ECO:0007669"/>
    <property type="project" value="UniProtKB-EC"/>
</dbReference>
<accession>A0A285B1W0</accession>
<evidence type="ECO:0000256" key="6">
    <source>
        <dbReference type="ARBA" id="ARBA00009320"/>
    </source>
</evidence>
<dbReference type="GO" id="GO:0046656">
    <property type="term" value="P:folic acid biosynthetic process"/>
    <property type="evidence" value="ECO:0007669"/>
    <property type="project" value="UniProtKB-KW"/>
</dbReference>
<evidence type="ECO:0000256" key="17">
    <source>
        <dbReference type="ARBA" id="ARBA00069174"/>
    </source>
</evidence>
<dbReference type="SUPFAM" id="SSF56752">
    <property type="entry name" value="D-aminoacid aminotransferase-like PLP-dependent enzymes"/>
    <property type="match status" value="1"/>
</dbReference>
<evidence type="ECO:0000256" key="14">
    <source>
        <dbReference type="ARBA" id="ARBA00049229"/>
    </source>
</evidence>
<dbReference type="InterPro" id="IPR001544">
    <property type="entry name" value="Aminotrans_IV"/>
</dbReference>
<reference evidence="20" key="1">
    <citation type="submission" date="2017-08" db="EMBL/GenBank/DDBJ databases">
        <authorList>
            <person name="Brisse S."/>
        </authorList>
    </citation>
    <scope>NUCLEOTIDE SEQUENCE [LARGE SCALE GENOMIC DNA]</scope>
    <source>
        <strain evidence="20">06D021</strain>
    </source>
</reference>
<dbReference type="AlphaFoldDB" id="A0A285B1W0"/>
<proteinExistence type="inferred from homology"/>
<dbReference type="GO" id="GO:0008696">
    <property type="term" value="F:4-amino-4-deoxychorismate lyase activity"/>
    <property type="evidence" value="ECO:0007669"/>
    <property type="project" value="UniProtKB-EC"/>
</dbReference>
<dbReference type="InterPro" id="IPR050571">
    <property type="entry name" value="Class-IV_PLP-Dep_Aminotrnsfr"/>
</dbReference>
<comment type="function">
    <text evidence="16">Involved in the biosynthesis of p-aminobenzoate (PABA), a precursor of tetrahydrofolate. Converts 4-amino-4-deoxychorismate into 4-aminobenzoate (PABA) and pyruvate.</text>
</comment>
<dbReference type="Gene3D" id="3.20.10.10">
    <property type="entry name" value="D-amino Acid Aminotransferase, subunit A, domain 2"/>
    <property type="match status" value="1"/>
</dbReference>
<evidence type="ECO:0000313" key="20">
    <source>
        <dbReference type="Proteomes" id="UP000220639"/>
    </source>
</evidence>
<evidence type="ECO:0000256" key="9">
    <source>
        <dbReference type="ARBA" id="ARBA00022909"/>
    </source>
</evidence>
<dbReference type="EMBL" id="FZTC01000017">
    <property type="protein sequence ID" value="SNU34888.1"/>
    <property type="molecule type" value="Genomic_DNA"/>
</dbReference>
<comment type="catalytic activity">
    <reaction evidence="12">
        <text>L-valine + 2-oxoglutarate = 3-methyl-2-oxobutanoate + L-glutamate</text>
        <dbReference type="Rhea" id="RHEA:24813"/>
        <dbReference type="ChEBI" id="CHEBI:11851"/>
        <dbReference type="ChEBI" id="CHEBI:16810"/>
        <dbReference type="ChEBI" id="CHEBI:29985"/>
        <dbReference type="ChEBI" id="CHEBI:57762"/>
        <dbReference type="EC" id="2.6.1.42"/>
    </reaction>
</comment>
<gene>
    <name evidence="19" type="ORF">KOSB73_240055</name>
</gene>
<comment type="catalytic activity">
    <reaction evidence="13">
        <text>L-isoleucine + 2-oxoglutarate = (S)-3-methyl-2-oxopentanoate + L-glutamate</text>
        <dbReference type="Rhea" id="RHEA:24801"/>
        <dbReference type="ChEBI" id="CHEBI:16810"/>
        <dbReference type="ChEBI" id="CHEBI:29985"/>
        <dbReference type="ChEBI" id="CHEBI:35146"/>
        <dbReference type="ChEBI" id="CHEBI:58045"/>
        <dbReference type="EC" id="2.6.1.42"/>
    </reaction>
</comment>
<dbReference type="EC" id="4.1.3.38" evidence="11"/>
<comment type="catalytic activity">
    <reaction evidence="15">
        <text>4-amino-4-deoxychorismate = 4-aminobenzoate + pyruvate + H(+)</text>
        <dbReference type="Rhea" id="RHEA:16201"/>
        <dbReference type="ChEBI" id="CHEBI:15361"/>
        <dbReference type="ChEBI" id="CHEBI:15378"/>
        <dbReference type="ChEBI" id="CHEBI:17836"/>
        <dbReference type="ChEBI" id="CHEBI:58406"/>
        <dbReference type="EC" id="4.1.3.38"/>
    </reaction>
</comment>
<keyword evidence="9" id="KW-0289">Folate biosynthesis</keyword>
<comment type="catalytic activity">
    <reaction evidence="14">
        <text>L-leucine + 2-oxoglutarate = 4-methyl-2-oxopentanoate + L-glutamate</text>
        <dbReference type="Rhea" id="RHEA:18321"/>
        <dbReference type="ChEBI" id="CHEBI:16810"/>
        <dbReference type="ChEBI" id="CHEBI:17865"/>
        <dbReference type="ChEBI" id="CHEBI:29985"/>
        <dbReference type="ChEBI" id="CHEBI:57427"/>
        <dbReference type="EC" id="2.6.1.42"/>
    </reaction>
</comment>
<dbReference type="EC" id="2.6.1.42" evidence="7"/>
<organism evidence="19 20">
    <name type="scientific">Klebsiella grimontii</name>
    <dbReference type="NCBI Taxonomy" id="2058152"/>
    <lineage>
        <taxon>Bacteria</taxon>
        <taxon>Pseudomonadati</taxon>
        <taxon>Pseudomonadota</taxon>
        <taxon>Gammaproteobacteria</taxon>
        <taxon>Enterobacterales</taxon>
        <taxon>Enterobacteriaceae</taxon>
        <taxon>Klebsiella/Raoultella group</taxon>
        <taxon>Klebsiella</taxon>
    </lineage>
</organism>
<comment type="similarity">
    <text evidence="6">Belongs to the class-IV pyridoxal-phosphate-dependent aminotransferase family.</text>
</comment>
<evidence type="ECO:0000256" key="4">
    <source>
        <dbReference type="ARBA" id="ARBA00004931"/>
    </source>
</evidence>
<comment type="pathway">
    <text evidence="5">Amino-acid biosynthesis; L-leucine biosynthesis; L-leucine from 3-methyl-2-oxobutanoate: step 4/4.</text>
</comment>
<keyword evidence="19" id="KW-0032">Aminotransferase</keyword>
<evidence type="ECO:0000256" key="8">
    <source>
        <dbReference type="ARBA" id="ARBA00022898"/>
    </source>
</evidence>
<dbReference type="PANTHER" id="PTHR42743">
    <property type="entry name" value="AMINO-ACID AMINOTRANSFERASE"/>
    <property type="match status" value="1"/>
</dbReference>
<evidence type="ECO:0000256" key="7">
    <source>
        <dbReference type="ARBA" id="ARBA00013053"/>
    </source>
</evidence>
<protein>
    <recommendedName>
        <fullName evidence="17">Aminodeoxychorismate lyase</fullName>
        <ecNumber evidence="7">2.6.1.42</ecNumber>
        <ecNumber evidence="11">4.1.3.38</ecNumber>
    </recommendedName>
    <alternativeName>
        <fullName evidence="18">4-amino-4-deoxychorismate lyase</fullName>
    </alternativeName>
</protein>
<evidence type="ECO:0000256" key="3">
    <source>
        <dbReference type="ARBA" id="ARBA00004824"/>
    </source>
</evidence>
<evidence type="ECO:0000256" key="10">
    <source>
        <dbReference type="ARBA" id="ARBA00035633"/>
    </source>
</evidence>
<comment type="cofactor">
    <cofactor evidence="1">
        <name>pyridoxal 5'-phosphate</name>
        <dbReference type="ChEBI" id="CHEBI:597326"/>
    </cofactor>
</comment>
<keyword evidence="8" id="KW-0663">Pyridoxal phosphate</keyword>
<sequence>MMSLALSGQSSQAYLQDTRNDNVQVYVNGEFVHRDRATVSVFDSGYVCGDGVWEGLRLVNGKLIALQAHLDRLFAGAAAIQLNIGHSPEELTDIMYNTLKINGMTDGAHLRLMITRGKKRTPNQDPRFILGGATIVCVAEYKVVDEQAKRRGLALFTSTYRTSAPDVFDLRLNSHSRLNLIQALLQALDAGADEALMLDPHGFVASCNSTNFFIIRQGELWTSNGLYCFNGITRRTILSLARQQGLGVQERSFTLAEAFTADEAFVTGTLAGITPVSRLDGRRFDLNENPVTQRISGWYQDYLQQEESPPADNRWTKKNPQR</sequence>